<evidence type="ECO:0000256" key="1">
    <source>
        <dbReference type="SAM" id="Phobius"/>
    </source>
</evidence>
<protein>
    <submittedName>
        <fullName evidence="3">ElyC/SanA/YdcF family protein</fullName>
    </submittedName>
</protein>
<feature type="transmembrane region" description="Helical" evidence="1">
    <location>
        <begin position="37"/>
        <end position="57"/>
    </location>
</feature>
<feature type="transmembrane region" description="Helical" evidence="1">
    <location>
        <begin position="7"/>
        <end position="31"/>
    </location>
</feature>
<feature type="domain" description="DUF218" evidence="2">
    <location>
        <begin position="84"/>
        <end position="247"/>
    </location>
</feature>
<keyword evidence="1" id="KW-0812">Transmembrane</keyword>
<keyword evidence="1" id="KW-1133">Transmembrane helix</keyword>
<dbReference type="InterPro" id="IPR003848">
    <property type="entry name" value="DUF218"/>
</dbReference>
<sequence length="255" mass="26884">MLFLKKLLGAVLSPTGLVLTLLLAVGLLLQVGDVPRLARGLGVVSAVLLLAFSLPWLPNALLRPLESRVTPFSGLEEGQPRPAAIVALGAGHHVRAGTPPAAWLGRAAAARLLEALRLRSLPGLAEVPVIFTGDAGREPVAVAEAMRRAAVSLGVPEALLHGETAPQDTAEEMAVLARRLGDVPFILVTSAAHMPRALELAGRAGLKPIPAPTDYRLVDASPGRAETWLPSVSHMQRADHALHEFLGLLWLRITA</sequence>
<comment type="caution">
    <text evidence="3">The sequence shown here is derived from an EMBL/GenBank/DDBJ whole genome shotgun (WGS) entry which is preliminary data.</text>
</comment>
<accession>A0ABV8UGV1</accession>
<dbReference type="CDD" id="cd06259">
    <property type="entry name" value="YdcF-like"/>
    <property type="match status" value="1"/>
</dbReference>
<reference evidence="4" key="1">
    <citation type="journal article" date="2019" name="Int. J. Syst. Evol. Microbiol.">
        <title>The Global Catalogue of Microorganisms (GCM) 10K type strain sequencing project: providing services to taxonomists for standard genome sequencing and annotation.</title>
        <authorList>
            <consortium name="The Broad Institute Genomics Platform"/>
            <consortium name="The Broad Institute Genome Sequencing Center for Infectious Disease"/>
            <person name="Wu L."/>
            <person name="Ma J."/>
        </authorList>
    </citation>
    <scope>NUCLEOTIDE SEQUENCE [LARGE SCALE GENOMIC DNA]</scope>
    <source>
        <strain evidence="4">CECT 8472</strain>
    </source>
</reference>
<keyword evidence="4" id="KW-1185">Reference proteome</keyword>
<dbReference type="Pfam" id="PF02698">
    <property type="entry name" value="DUF218"/>
    <property type="match status" value="1"/>
</dbReference>
<dbReference type="EMBL" id="JBHSCW010000001">
    <property type="protein sequence ID" value="MFC4350499.1"/>
    <property type="molecule type" value="Genomic_DNA"/>
</dbReference>
<evidence type="ECO:0000313" key="4">
    <source>
        <dbReference type="Proteomes" id="UP001595799"/>
    </source>
</evidence>
<organism evidence="3 4">
    <name type="scientific">Fodinicurvata halophila</name>
    <dbReference type="NCBI Taxonomy" id="1419723"/>
    <lineage>
        <taxon>Bacteria</taxon>
        <taxon>Pseudomonadati</taxon>
        <taxon>Pseudomonadota</taxon>
        <taxon>Alphaproteobacteria</taxon>
        <taxon>Rhodospirillales</taxon>
        <taxon>Rhodovibrionaceae</taxon>
        <taxon>Fodinicurvata</taxon>
    </lineage>
</organism>
<gene>
    <name evidence="3" type="ORF">ACFOW6_02955</name>
</gene>
<evidence type="ECO:0000259" key="2">
    <source>
        <dbReference type="Pfam" id="PF02698"/>
    </source>
</evidence>
<name>A0ABV8UGV1_9PROT</name>
<dbReference type="RefSeq" id="WP_382420834.1">
    <property type="nucleotide sequence ID" value="NZ_JBHSCW010000001.1"/>
</dbReference>
<dbReference type="Proteomes" id="UP001595799">
    <property type="component" value="Unassembled WGS sequence"/>
</dbReference>
<dbReference type="PANTHER" id="PTHR30336:SF4">
    <property type="entry name" value="ENVELOPE BIOGENESIS FACTOR ELYC"/>
    <property type="match status" value="1"/>
</dbReference>
<evidence type="ECO:0000313" key="3">
    <source>
        <dbReference type="EMBL" id="MFC4350499.1"/>
    </source>
</evidence>
<dbReference type="InterPro" id="IPR051599">
    <property type="entry name" value="Cell_Envelope_Assoc"/>
</dbReference>
<keyword evidence="1" id="KW-0472">Membrane</keyword>
<proteinExistence type="predicted"/>
<dbReference type="PANTHER" id="PTHR30336">
    <property type="entry name" value="INNER MEMBRANE PROTEIN, PROBABLE PERMEASE"/>
    <property type="match status" value="1"/>
</dbReference>